<feature type="transmembrane region" description="Helical" evidence="5">
    <location>
        <begin position="121"/>
        <end position="140"/>
    </location>
</feature>
<keyword evidence="2 5" id="KW-0812">Transmembrane</keyword>
<comment type="subcellular location">
    <subcellularLocation>
        <location evidence="1">Membrane</location>
        <topology evidence="1">Multi-pass membrane protein</topology>
    </subcellularLocation>
</comment>
<dbReference type="InterPro" id="IPR035952">
    <property type="entry name" value="Rhomboid-like_sf"/>
</dbReference>
<comment type="caution">
    <text evidence="7">The sequence shown here is derived from an EMBL/GenBank/DDBJ whole genome shotgun (WGS) entry which is preliminary data.</text>
</comment>
<gene>
    <name evidence="7" type="ORF">Pla52n_25350</name>
</gene>
<evidence type="ECO:0000256" key="4">
    <source>
        <dbReference type="ARBA" id="ARBA00023136"/>
    </source>
</evidence>
<dbReference type="AlphaFoldDB" id="A0A5C6B269"/>
<keyword evidence="3 5" id="KW-1133">Transmembrane helix</keyword>
<feature type="transmembrane region" description="Helical" evidence="5">
    <location>
        <begin position="62"/>
        <end position="90"/>
    </location>
</feature>
<accession>A0A5C6B269</accession>
<evidence type="ECO:0000313" key="7">
    <source>
        <dbReference type="EMBL" id="TWU04494.1"/>
    </source>
</evidence>
<dbReference type="Pfam" id="PF01694">
    <property type="entry name" value="Rhomboid"/>
    <property type="match status" value="1"/>
</dbReference>
<feature type="transmembrane region" description="Helical" evidence="5">
    <location>
        <begin position="172"/>
        <end position="193"/>
    </location>
</feature>
<name>A0A5C6B269_9BACT</name>
<dbReference type="Gene3D" id="1.20.1540.10">
    <property type="entry name" value="Rhomboid-like"/>
    <property type="match status" value="1"/>
</dbReference>
<feature type="transmembrane region" description="Helical" evidence="5">
    <location>
        <begin position="97"/>
        <end position="115"/>
    </location>
</feature>
<reference evidence="7 8" key="1">
    <citation type="submission" date="2019-02" db="EMBL/GenBank/DDBJ databases">
        <title>Deep-cultivation of Planctomycetes and their phenomic and genomic characterization uncovers novel biology.</title>
        <authorList>
            <person name="Wiegand S."/>
            <person name="Jogler M."/>
            <person name="Boedeker C."/>
            <person name="Pinto D."/>
            <person name="Vollmers J."/>
            <person name="Rivas-Marin E."/>
            <person name="Kohn T."/>
            <person name="Peeters S.H."/>
            <person name="Heuer A."/>
            <person name="Rast P."/>
            <person name="Oberbeckmann S."/>
            <person name="Bunk B."/>
            <person name="Jeske O."/>
            <person name="Meyerdierks A."/>
            <person name="Storesund J.E."/>
            <person name="Kallscheuer N."/>
            <person name="Luecker S."/>
            <person name="Lage O.M."/>
            <person name="Pohl T."/>
            <person name="Merkel B.J."/>
            <person name="Hornburger P."/>
            <person name="Mueller R.-W."/>
            <person name="Bruemmer F."/>
            <person name="Labrenz M."/>
            <person name="Spormann A.M."/>
            <person name="Op Den Camp H."/>
            <person name="Overmann J."/>
            <person name="Amann R."/>
            <person name="Jetten M.S.M."/>
            <person name="Mascher T."/>
            <person name="Medema M.H."/>
            <person name="Devos D.P."/>
            <person name="Kaster A.-K."/>
            <person name="Ovreas L."/>
            <person name="Rohde M."/>
            <person name="Galperin M.Y."/>
            <person name="Jogler C."/>
        </authorList>
    </citation>
    <scope>NUCLEOTIDE SEQUENCE [LARGE SCALE GENOMIC DNA]</scope>
    <source>
        <strain evidence="7 8">Pla52n</strain>
    </source>
</reference>
<keyword evidence="4 5" id="KW-0472">Membrane</keyword>
<dbReference type="EMBL" id="SJPN01000003">
    <property type="protein sequence ID" value="TWU04494.1"/>
    <property type="molecule type" value="Genomic_DNA"/>
</dbReference>
<evidence type="ECO:0000259" key="6">
    <source>
        <dbReference type="Pfam" id="PF01694"/>
    </source>
</evidence>
<protein>
    <submittedName>
        <fullName evidence="7">Rhomboid family protein</fullName>
    </submittedName>
</protein>
<evidence type="ECO:0000256" key="3">
    <source>
        <dbReference type="ARBA" id="ARBA00022989"/>
    </source>
</evidence>
<dbReference type="OrthoDB" id="465874at2"/>
<dbReference type="Proteomes" id="UP000320176">
    <property type="component" value="Unassembled WGS sequence"/>
</dbReference>
<sequence>MHCGSVWFLFPADLHRVMQKQFYWIGVFLLVMWLVYFVDLLIPYDLSSWGLRPRTLSGLPGIVLMPLLHGGISHLFGNTISLAILLGLLAGSRAKPWLSVCLIVLLGGILLWVIGRNYVHVGASGLAFGLIGLLIVSGFLERRLVAIGVALLVGLMFGGTVLWGLIPGAGGAVSWEGHFCGLAAGVAVAYLTLAKPSWFSNRNF</sequence>
<dbReference type="RefSeq" id="WP_146519908.1">
    <property type="nucleotide sequence ID" value="NZ_CP151726.1"/>
</dbReference>
<evidence type="ECO:0000256" key="2">
    <source>
        <dbReference type="ARBA" id="ARBA00022692"/>
    </source>
</evidence>
<dbReference type="GO" id="GO:0016020">
    <property type="term" value="C:membrane"/>
    <property type="evidence" value="ECO:0007669"/>
    <property type="project" value="UniProtKB-SubCell"/>
</dbReference>
<evidence type="ECO:0000313" key="8">
    <source>
        <dbReference type="Proteomes" id="UP000320176"/>
    </source>
</evidence>
<feature type="transmembrane region" description="Helical" evidence="5">
    <location>
        <begin position="22"/>
        <end position="42"/>
    </location>
</feature>
<evidence type="ECO:0000256" key="5">
    <source>
        <dbReference type="SAM" id="Phobius"/>
    </source>
</evidence>
<dbReference type="InterPro" id="IPR022764">
    <property type="entry name" value="Peptidase_S54_rhomboid_dom"/>
</dbReference>
<feature type="domain" description="Peptidase S54 rhomboid" evidence="6">
    <location>
        <begin position="62"/>
        <end position="193"/>
    </location>
</feature>
<dbReference type="GO" id="GO:0004252">
    <property type="term" value="F:serine-type endopeptidase activity"/>
    <property type="evidence" value="ECO:0007669"/>
    <property type="project" value="InterPro"/>
</dbReference>
<organism evidence="7 8">
    <name type="scientific">Stieleria varia</name>
    <dbReference type="NCBI Taxonomy" id="2528005"/>
    <lineage>
        <taxon>Bacteria</taxon>
        <taxon>Pseudomonadati</taxon>
        <taxon>Planctomycetota</taxon>
        <taxon>Planctomycetia</taxon>
        <taxon>Pirellulales</taxon>
        <taxon>Pirellulaceae</taxon>
        <taxon>Stieleria</taxon>
    </lineage>
</organism>
<dbReference type="SUPFAM" id="SSF144091">
    <property type="entry name" value="Rhomboid-like"/>
    <property type="match status" value="1"/>
</dbReference>
<keyword evidence="8" id="KW-1185">Reference proteome</keyword>
<evidence type="ECO:0000256" key="1">
    <source>
        <dbReference type="ARBA" id="ARBA00004141"/>
    </source>
</evidence>
<proteinExistence type="predicted"/>
<feature type="transmembrane region" description="Helical" evidence="5">
    <location>
        <begin position="147"/>
        <end position="166"/>
    </location>
</feature>